<protein>
    <recommendedName>
        <fullName evidence="2">Acyltransferase 3 domain-containing protein</fullName>
    </recommendedName>
</protein>
<dbReference type="RefSeq" id="WP_107237589.1">
    <property type="nucleotide sequence ID" value="NZ_PYLW01000015.1"/>
</dbReference>
<feature type="transmembrane region" description="Helical" evidence="1">
    <location>
        <begin position="239"/>
        <end position="255"/>
    </location>
</feature>
<reference evidence="3 4" key="1">
    <citation type="submission" date="2018-01" db="EMBL/GenBank/DDBJ databases">
        <title>Whole genome sequencing of Histamine producing bacteria.</title>
        <authorList>
            <person name="Butler K."/>
        </authorList>
    </citation>
    <scope>NUCLEOTIDE SEQUENCE [LARGE SCALE GENOMIC DNA]</scope>
    <source>
        <strain evidence="3 4">NCIMB 13481</strain>
    </source>
</reference>
<accession>A0A2T3MJ03</accession>
<feature type="transmembrane region" description="Helical" evidence="1">
    <location>
        <begin position="170"/>
        <end position="186"/>
    </location>
</feature>
<sequence length="367" mass="42931">MQKILNIYLFIMKRFESLDAFRGIAALMVAIFHLNVIGVISNIPLIRNSFLLVEFFFVLSGFVISYSYNNKVKNIHDLKDFTVKRFARIWPLHIFMTLLFIPFALANIILGLDLSDRFSLYSFISSFFLIQSFTMTGDSWNLVAWSISSEFYTYILFGALSILPFFNKRALLPIIIIFMSLLLLNMDLGINKSIFRCLPSFFLGCLAFRYYRKLTIKPWMEFASITLAVIPLSFFQGDFLYSLMPLLFFIMVIVFSHETGSISKVLKLKPFQILGVLSYSIYLTHAWFIAVLKSLSILVDKFFGYNFMLIIDNVRFIDFNVSFNDLVFIPYLGIVIIFSYITHRYIEMPYQKKILNFYFLKKSSYAY</sequence>
<dbReference type="EMBL" id="PYLW01000015">
    <property type="protein sequence ID" value="PSV95194.1"/>
    <property type="molecule type" value="Genomic_DNA"/>
</dbReference>
<name>A0A2T3MJ03_9GAMM</name>
<dbReference type="AlphaFoldDB" id="A0A2T3MJ03"/>
<dbReference type="Pfam" id="PF01757">
    <property type="entry name" value="Acyl_transf_3"/>
    <property type="match status" value="1"/>
</dbReference>
<dbReference type="InterPro" id="IPR002656">
    <property type="entry name" value="Acyl_transf_3_dom"/>
</dbReference>
<organism evidence="3 4">
    <name type="scientific">Photobacterium iliopiscarium</name>
    <dbReference type="NCBI Taxonomy" id="56192"/>
    <lineage>
        <taxon>Bacteria</taxon>
        <taxon>Pseudomonadati</taxon>
        <taxon>Pseudomonadota</taxon>
        <taxon>Gammaproteobacteria</taxon>
        <taxon>Vibrionales</taxon>
        <taxon>Vibrionaceae</taxon>
        <taxon>Photobacterium</taxon>
    </lineage>
</organism>
<feature type="transmembrane region" description="Helical" evidence="1">
    <location>
        <begin position="328"/>
        <end position="346"/>
    </location>
</feature>
<feature type="transmembrane region" description="Helical" evidence="1">
    <location>
        <begin position="276"/>
        <end position="299"/>
    </location>
</feature>
<dbReference type="GO" id="GO:0000271">
    <property type="term" value="P:polysaccharide biosynthetic process"/>
    <property type="evidence" value="ECO:0007669"/>
    <property type="project" value="TreeGrafter"/>
</dbReference>
<dbReference type="InterPro" id="IPR050879">
    <property type="entry name" value="Acyltransferase_3"/>
</dbReference>
<feature type="transmembrane region" description="Helical" evidence="1">
    <location>
        <begin position="142"/>
        <end position="164"/>
    </location>
</feature>
<feature type="transmembrane region" description="Helical" evidence="1">
    <location>
        <begin position="21"/>
        <end position="43"/>
    </location>
</feature>
<feature type="transmembrane region" description="Helical" evidence="1">
    <location>
        <begin position="89"/>
        <end position="112"/>
    </location>
</feature>
<gene>
    <name evidence="3" type="ORF">C9I88_13430</name>
</gene>
<feature type="transmembrane region" description="Helical" evidence="1">
    <location>
        <begin position="49"/>
        <end position="68"/>
    </location>
</feature>
<evidence type="ECO:0000256" key="1">
    <source>
        <dbReference type="SAM" id="Phobius"/>
    </source>
</evidence>
<keyword evidence="1" id="KW-1133">Transmembrane helix</keyword>
<comment type="caution">
    <text evidence="3">The sequence shown here is derived from an EMBL/GenBank/DDBJ whole genome shotgun (WGS) entry which is preliminary data.</text>
</comment>
<evidence type="ECO:0000259" key="2">
    <source>
        <dbReference type="Pfam" id="PF01757"/>
    </source>
</evidence>
<dbReference type="PANTHER" id="PTHR23028">
    <property type="entry name" value="ACETYLTRANSFERASE"/>
    <property type="match status" value="1"/>
</dbReference>
<dbReference type="GO" id="GO:0016747">
    <property type="term" value="F:acyltransferase activity, transferring groups other than amino-acyl groups"/>
    <property type="evidence" value="ECO:0007669"/>
    <property type="project" value="InterPro"/>
</dbReference>
<feature type="transmembrane region" description="Helical" evidence="1">
    <location>
        <begin position="193"/>
        <end position="211"/>
    </location>
</feature>
<dbReference type="GO" id="GO:0016020">
    <property type="term" value="C:membrane"/>
    <property type="evidence" value="ECO:0007669"/>
    <property type="project" value="TreeGrafter"/>
</dbReference>
<evidence type="ECO:0000313" key="3">
    <source>
        <dbReference type="EMBL" id="PSV95194.1"/>
    </source>
</evidence>
<dbReference type="Proteomes" id="UP000241954">
    <property type="component" value="Unassembled WGS sequence"/>
</dbReference>
<keyword evidence="1" id="KW-0812">Transmembrane</keyword>
<dbReference type="PANTHER" id="PTHR23028:SF131">
    <property type="entry name" value="BLR2367 PROTEIN"/>
    <property type="match status" value="1"/>
</dbReference>
<feature type="domain" description="Acyltransferase 3" evidence="2">
    <location>
        <begin position="16"/>
        <end position="342"/>
    </location>
</feature>
<proteinExistence type="predicted"/>
<keyword evidence="1" id="KW-0472">Membrane</keyword>
<evidence type="ECO:0000313" key="4">
    <source>
        <dbReference type="Proteomes" id="UP000241954"/>
    </source>
</evidence>